<evidence type="ECO:0000313" key="2">
    <source>
        <dbReference type="Proteomes" id="UP001077662"/>
    </source>
</evidence>
<name>A0AAP3DKZ5_BRELA</name>
<dbReference type="Proteomes" id="UP001077662">
    <property type="component" value="Unassembled WGS sequence"/>
</dbReference>
<sequence length="112" mass="13353">MINLDAHTIISDQEIVDTKATIDLHLLVKILRGYATMREETKQLLKKNKVLAVNNEQLCKELQVLYQQIKMLQTELATYHKNQTDKESRKKDQNEFLMKHDPFFWGFFDNRE</sequence>
<organism evidence="1 2">
    <name type="scientific">Brevibacillus laterosporus</name>
    <name type="common">Bacillus laterosporus</name>
    <dbReference type="NCBI Taxonomy" id="1465"/>
    <lineage>
        <taxon>Bacteria</taxon>
        <taxon>Bacillati</taxon>
        <taxon>Bacillota</taxon>
        <taxon>Bacilli</taxon>
        <taxon>Bacillales</taxon>
        <taxon>Paenibacillaceae</taxon>
        <taxon>Brevibacillus</taxon>
    </lineage>
</organism>
<accession>A0AAP3DKZ5</accession>
<gene>
    <name evidence="1" type="ORF">O0554_24450</name>
</gene>
<proteinExistence type="predicted"/>
<comment type="caution">
    <text evidence="1">The sequence shown here is derived from an EMBL/GenBank/DDBJ whole genome shotgun (WGS) entry which is preliminary data.</text>
</comment>
<protein>
    <submittedName>
        <fullName evidence="1">Uncharacterized protein</fullName>
    </submittedName>
</protein>
<dbReference type="EMBL" id="JAPTNE010000051">
    <property type="protein sequence ID" value="MCZ0810008.1"/>
    <property type="molecule type" value="Genomic_DNA"/>
</dbReference>
<dbReference type="AlphaFoldDB" id="A0AAP3DKZ5"/>
<dbReference type="RefSeq" id="WP_258434840.1">
    <property type="nucleotide sequence ID" value="NZ_JANSGW010000051.1"/>
</dbReference>
<evidence type="ECO:0000313" key="1">
    <source>
        <dbReference type="EMBL" id="MCZ0810008.1"/>
    </source>
</evidence>
<reference evidence="1" key="1">
    <citation type="submission" date="2022-09" db="EMBL/GenBank/DDBJ databases">
        <title>Genome analysis and characterization of larvicidal activity of Brevibacillus strains.</title>
        <authorList>
            <person name="Patrusheva E.V."/>
            <person name="Izotova A.O."/>
            <person name="Toshchakov S.V."/>
            <person name="Sineoky S.P."/>
        </authorList>
    </citation>
    <scope>NUCLEOTIDE SEQUENCE</scope>
    <source>
        <strain evidence="1">VKPM_B-13247</strain>
    </source>
</reference>